<dbReference type="RefSeq" id="WP_089947313.1">
    <property type="nucleotide sequence ID" value="NZ_FNOI01000004.1"/>
</dbReference>
<evidence type="ECO:0000313" key="2">
    <source>
        <dbReference type="Proteomes" id="UP000199441"/>
    </source>
</evidence>
<dbReference type="OrthoDB" id="7659348at2"/>
<dbReference type="STRING" id="670155.SAMN04488001_2546"/>
<organism evidence="1 2">
    <name type="scientific">Litoreibacter albidus</name>
    <dbReference type="NCBI Taxonomy" id="670155"/>
    <lineage>
        <taxon>Bacteria</taxon>
        <taxon>Pseudomonadati</taxon>
        <taxon>Pseudomonadota</taxon>
        <taxon>Alphaproteobacteria</taxon>
        <taxon>Rhodobacterales</taxon>
        <taxon>Roseobacteraceae</taxon>
        <taxon>Litoreibacter</taxon>
    </lineage>
</organism>
<name>A0A1H2ZGA3_9RHOB</name>
<dbReference type="AlphaFoldDB" id="A0A1H2ZGA3"/>
<accession>A0A1H2ZGA3</accession>
<gene>
    <name evidence="1" type="ORF">SAMN04488001_2546</name>
</gene>
<protein>
    <submittedName>
        <fullName evidence="1">Uncharacterized protein</fullName>
    </submittedName>
</protein>
<reference evidence="2" key="1">
    <citation type="submission" date="2016-10" db="EMBL/GenBank/DDBJ databases">
        <authorList>
            <person name="Varghese N."/>
            <person name="Submissions S."/>
        </authorList>
    </citation>
    <scope>NUCLEOTIDE SEQUENCE [LARGE SCALE GENOMIC DNA]</scope>
    <source>
        <strain evidence="2">DSM 26922</strain>
    </source>
</reference>
<dbReference type="Proteomes" id="UP000199441">
    <property type="component" value="Unassembled WGS sequence"/>
</dbReference>
<dbReference type="EMBL" id="FNOI01000004">
    <property type="protein sequence ID" value="SDX15814.1"/>
    <property type="molecule type" value="Genomic_DNA"/>
</dbReference>
<evidence type="ECO:0000313" key="1">
    <source>
        <dbReference type="EMBL" id="SDX15814.1"/>
    </source>
</evidence>
<proteinExistence type="predicted"/>
<keyword evidence="2" id="KW-1185">Reference proteome</keyword>
<sequence>MKNDWIIDVLTDLKKFSAKNELSYLAEHLDDTIMVASTEILSPVRARRRWVGANEPTGRHAGNAFTGDNA</sequence>